<dbReference type="Proteomes" id="UP000238274">
    <property type="component" value="Unassembled WGS sequence"/>
</dbReference>
<accession>A0A2S4VA66</accession>
<feature type="compositionally biased region" description="Low complexity" evidence="1">
    <location>
        <begin position="136"/>
        <end position="152"/>
    </location>
</feature>
<feature type="compositionally biased region" description="Gly residues" evidence="1">
    <location>
        <begin position="126"/>
        <end position="135"/>
    </location>
</feature>
<proteinExistence type="predicted"/>
<evidence type="ECO:0008006" key="4">
    <source>
        <dbReference type="Google" id="ProtNLM"/>
    </source>
</evidence>
<dbReference type="EMBL" id="PKSM01000159">
    <property type="protein sequence ID" value="POW06411.1"/>
    <property type="molecule type" value="Genomic_DNA"/>
</dbReference>
<dbReference type="GO" id="GO:0019867">
    <property type="term" value="C:outer membrane"/>
    <property type="evidence" value="ECO:0007669"/>
    <property type="project" value="InterPro"/>
</dbReference>
<feature type="region of interest" description="Disordered" evidence="1">
    <location>
        <begin position="98"/>
        <end position="207"/>
    </location>
</feature>
<dbReference type="VEuPathDB" id="FungiDB:PSTT_06206"/>
<feature type="compositionally biased region" description="Polar residues" evidence="1">
    <location>
        <begin position="160"/>
        <end position="181"/>
    </location>
</feature>
<feature type="compositionally biased region" description="Polar residues" evidence="1">
    <location>
        <begin position="40"/>
        <end position="50"/>
    </location>
</feature>
<feature type="compositionally biased region" description="Low complexity" evidence="1">
    <location>
        <begin position="182"/>
        <end position="197"/>
    </location>
</feature>
<comment type="caution">
    <text evidence="2">The sequence shown here is derived from an EMBL/GenBank/DDBJ whole genome shotgun (WGS) entry which is preliminary data.</text>
</comment>
<dbReference type="PANTHER" id="PTHR37014">
    <property type="entry name" value="EXPRESSION LETHALITY PROTEIN HEL10, PUTATIVE (AFU_ORTHOLOGUE AFUA_1G06580)-RELATED"/>
    <property type="match status" value="1"/>
</dbReference>
<reference evidence="3" key="2">
    <citation type="journal article" date="2018" name="BMC Genomics">
        <title>Genomic insights into host adaptation between the wheat stripe rust pathogen (Puccinia striiformis f. sp. tritici) and the barley stripe rust pathogen (Puccinia striiformis f. sp. hordei).</title>
        <authorList>
            <person name="Xia C."/>
            <person name="Wang M."/>
            <person name="Yin C."/>
            <person name="Cornejo O.E."/>
            <person name="Hulbert S.H."/>
            <person name="Chen X."/>
        </authorList>
    </citation>
    <scope>NUCLEOTIDE SEQUENCE [LARGE SCALE GENOMIC DNA]</scope>
    <source>
        <strain evidence="3">93TX-2</strain>
    </source>
</reference>
<dbReference type="VEuPathDB" id="FungiDB:PSHT_10374"/>
<name>A0A2S4VA66_9BASI</name>
<organism evidence="2 3">
    <name type="scientific">Puccinia striiformis</name>
    <dbReference type="NCBI Taxonomy" id="27350"/>
    <lineage>
        <taxon>Eukaryota</taxon>
        <taxon>Fungi</taxon>
        <taxon>Dikarya</taxon>
        <taxon>Basidiomycota</taxon>
        <taxon>Pucciniomycotina</taxon>
        <taxon>Pucciniomycetes</taxon>
        <taxon>Pucciniales</taxon>
        <taxon>Pucciniaceae</taxon>
        <taxon>Puccinia</taxon>
    </lineage>
</organism>
<feature type="compositionally biased region" description="Polar residues" evidence="1">
    <location>
        <begin position="1"/>
        <end position="28"/>
    </location>
</feature>
<gene>
    <name evidence="2" type="ORF">PSHT_10374</name>
</gene>
<dbReference type="OrthoDB" id="2507529at2759"/>
<reference evidence="3" key="3">
    <citation type="journal article" date="2018" name="Mol. Plant Microbe Interact.">
        <title>Genome sequence resources for the wheat stripe rust pathogen (Puccinia striiformis f. sp. tritici) and the barley stripe rust pathogen (Puccinia striiformis f. sp. hordei).</title>
        <authorList>
            <person name="Xia C."/>
            <person name="Wang M."/>
            <person name="Yin C."/>
            <person name="Cornejo O.E."/>
            <person name="Hulbert S.H."/>
            <person name="Chen X."/>
        </authorList>
    </citation>
    <scope>NUCLEOTIDE SEQUENCE [LARGE SCALE GENOMIC DNA]</scope>
    <source>
        <strain evidence="3">93TX-2</strain>
    </source>
</reference>
<evidence type="ECO:0000256" key="1">
    <source>
        <dbReference type="SAM" id="MobiDB-lite"/>
    </source>
</evidence>
<feature type="compositionally biased region" description="Low complexity" evidence="1">
    <location>
        <begin position="110"/>
        <end position="125"/>
    </location>
</feature>
<feature type="region of interest" description="Disordered" evidence="1">
    <location>
        <begin position="1"/>
        <end position="50"/>
    </location>
</feature>
<evidence type="ECO:0000313" key="2">
    <source>
        <dbReference type="EMBL" id="POW06411.1"/>
    </source>
</evidence>
<reference evidence="2 3" key="1">
    <citation type="submission" date="2017-12" db="EMBL/GenBank/DDBJ databases">
        <title>Gene loss provides genomic basis for host adaptation in cereal stripe rust fungi.</title>
        <authorList>
            <person name="Xia C."/>
        </authorList>
    </citation>
    <scope>NUCLEOTIDE SEQUENCE [LARGE SCALE GENOMIC DNA]</scope>
    <source>
        <strain evidence="2 3">93TX-2</strain>
    </source>
</reference>
<keyword evidence="3" id="KW-1185">Reference proteome</keyword>
<dbReference type="AlphaFoldDB" id="A0A2S4VA66"/>
<dbReference type="PANTHER" id="PTHR37014:SF10">
    <property type="entry name" value="RICH PROTEIN MS8, PUTATIVE (AFU_ORTHOLOGUE AFUA_7G05650)-RELATED"/>
    <property type="match status" value="1"/>
</dbReference>
<sequence>MGCVQQSTAEGSRWQQLSQSRGLTVDQTSSGCAAGGGSSVQASRTDTSQPAQHHRAYKFILLIAPLTRLFPSTIQNIARQPSHYLFYPTTQTPIPIMSYGNNQGYGHPTQGWQQNQQQYPPHNQGGQYGQQGGQYGQPAGQYGQQAPQNYGNAPGGGYQAQPSHGQSNQYNEGSSHGQHNYSQPQNQFNSNSQQQGSGQPGDRGLMGAVAGGAAGGLVGKKNNHGFLGTIGGAIVGSLLRTLRRRRNMATTIDLLTFYSSFSMSDIYTIPYLYKNVSIFSFVSQQINHVARAQSFPFVSSKHHPENP</sequence>
<evidence type="ECO:0000313" key="3">
    <source>
        <dbReference type="Proteomes" id="UP000238274"/>
    </source>
</evidence>
<protein>
    <recommendedName>
        <fullName evidence="4">Glycine zipper 2TM domain-containing protein</fullName>
    </recommendedName>
</protein>